<keyword evidence="2" id="KW-0732">Signal</keyword>
<evidence type="ECO:0000256" key="2">
    <source>
        <dbReference type="SAM" id="SignalP"/>
    </source>
</evidence>
<evidence type="ECO:0000313" key="4">
    <source>
        <dbReference type="Proteomes" id="UP000828390"/>
    </source>
</evidence>
<comment type="caution">
    <text evidence="3">The sequence shown here is derived from an EMBL/GenBank/DDBJ whole genome shotgun (WGS) entry which is preliminary data.</text>
</comment>
<protein>
    <submittedName>
        <fullName evidence="3">Uncharacterized protein</fullName>
    </submittedName>
</protein>
<keyword evidence="1" id="KW-1133">Transmembrane helix</keyword>
<dbReference type="EMBL" id="JAIWYP010000006">
    <property type="protein sequence ID" value="KAH3810792.1"/>
    <property type="molecule type" value="Genomic_DNA"/>
</dbReference>
<evidence type="ECO:0000313" key="3">
    <source>
        <dbReference type="EMBL" id="KAH3810792.1"/>
    </source>
</evidence>
<reference evidence="3" key="2">
    <citation type="submission" date="2020-11" db="EMBL/GenBank/DDBJ databases">
        <authorList>
            <person name="McCartney M.A."/>
            <person name="Auch B."/>
            <person name="Kono T."/>
            <person name="Mallez S."/>
            <person name="Becker A."/>
            <person name="Gohl D.M."/>
            <person name="Silverstein K.A.T."/>
            <person name="Koren S."/>
            <person name="Bechman K.B."/>
            <person name="Herman A."/>
            <person name="Abrahante J.E."/>
            <person name="Garbe J."/>
        </authorList>
    </citation>
    <scope>NUCLEOTIDE SEQUENCE</scope>
    <source>
        <strain evidence="3">Duluth1</strain>
        <tissue evidence="3">Whole animal</tissue>
    </source>
</reference>
<keyword evidence="1" id="KW-0812">Transmembrane</keyword>
<keyword evidence="1" id="KW-0472">Membrane</keyword>
<name>A0A9D4G5V6_DREPO</name>
<accession>A0A9D4G5V6</accession>
<proteinExistence type="predicted"/>
<feature type="chain" id="PRO_5039682368" evidence="2">
    <location>
        <begin position="24"/>
        <end position="134"/>
    </location>
</feature>
<organism evidence="3 4">
    <name type="scientific">Dreissena polymorpha</name>
    <name type="common">Zebra mussel</name>
    <name type="synonym">Mytilus polymorpha</name>
    <dbReference type="NCBI Taxonomy" id="45954"/>
    <lineage>
        <taxon>Eukaryota</taxon>
        <taxon>Metazoa</taxon>
        <taxon>Spiralia</taxon>
        <taxon>Lophotrochozoa</taxon>
        <taxon>Mollusca</taxon>
        <taxon>Bivalvia</taxon>
        <taxon>Autobranchia</taxon>
        <taxon>Heteroconchia</taxon>
        <taxon>Euheterodonta</taxon>
        <taxon>Imparidentia</taxon>
        <taxon>Neoheterodontei</taxon>
        <taxon>Myida</taxon>
        <taxon>Dreissenoidea</taxon>
        <taxon>Dreissenidae</taxon>
        <taxon>Dreissena</taxon>
    </lineage>
</organism>
<keyword evidence="4" id="KW-1185">Reference proteome</keyword>
<dbReference type="Proteomes" id="UP000828390">
    <property type="component" value="Unassembled WGS sequence"/>
</dbReference>
<reference evidence="3" key="1">
    <citation type="journal article" date="2019" name="bioRxiv">
        <title>The Genome of the Zebra Mussel, Dreissena polymorpha: A Resource for Invasive Species Research.</title>
        <authorList>
            <person name="McCartney M.A."/>
            <person name="Auch B."/>
            <person name="Kono T."/>
            <person name="Mallez S."/>
            <person name="Zhang Y."/>
            <person name="Obille A."/>
            <person name="Becker A."/>
            <person name="Abrahante J.E."/>
            <person name="Garbe J."/>
            <person name="Badalamenti J.P."/>
            <person name="Herman A."/>
            <person name="Mangelson H."/>
            <person name="Liachko I."/>
            <person name="Sullivan S."/>
            <person name="Sone E.D."/>
            <person name="Koren S."/>
            <person name="Silverstein K.A.T."/>
            <person name="Beckman K.B."/>
            <person name="Gohl D.M."/>
        </authorList>
    </citation>
    <scope>NUCLEOTIDE SEQUENCE</scope>
    <source>
        <strain evidence="3">Duluth1</strain>
        <tissue evidence="3">Whole animal</tissue>
    </source>
</reference>
<sequence>MGRGHACALCLLTVLCTVPLVHARYGSITKQMPACYSNSRRWGSETECQHPRYTSCGVGDKHICCSPYHYCCKVNKTWRACCRKTWWTGFEITSITCGIVSWVIVFVVAGLMVYRSPRQLCTRNQVAPSTTRAT</sequence>
<dbReference type="AlphaFoldDB" id="A0A9D4G5V6"/>
<feature type="transmembrane region" description="Helical" evidence="1">
    <location>
        <begin position="92"/>
        <end position="114"/>
    </location>
</feature>
<gene>
    <name evidence="3" type="ORF">DPMN_139190</name>
</gene>
<feature type="signal peptide" evidence="2">
    <location>
        <begin position="1"/>
        <end position="23"/>
    </location>
</feature>
<evidence type="ECO:0000256" key="1">
    <source>
        <dbReference type="SAM" id="Phobius"/>
    </source>
</evidence>